<proteinExistence type="predicted"/>
<name>A0A1E3RBY2_MYCFV</name>
<organism evidence="2 3">
    <name type="scientific">Mycolicibacterium flavescens</name>
    <name type="common">Mycobacterium flavescens</name>
    <dbReference type="NCBI Taxonomy" id="1776"/>
    <lineage>
        <taxon>Bacteria</taxon>
        <taxon>Bacillati</taxon>
        <taxon>Actinomycetota</taxon>
        <taxon>Actinomycetes</taxon>
        <taxon>Mycobacteriales</taxon>
        <taxon>Mycobacteriaceae</taxon>
        <taxon>Mycolicibacterium</taxon>
    </lineage>
</organism>
<protein>
    <submittedName>
        <fullName evidence="2">Uncharacterized protein</fullName>
    </submittedName>
</protein>
<evidence type="ECO:0000313" key="2">
    <source>
        <dbReference type="EMBL" id="ODQ87413.1"/>
    </source>
</evidence>
<accession>A0A1E3RBY2</accession>
<evidence type="ECO:0000256" key="1">
    <source>
        <dbReference type="SAM" id="MobiDB-lite"/>
    </source>
</evidence>
<dbReference type="Proteomes" id="UP000094053">
    <property type="component" value="Unassembled WGS sequence"/>
</dbReference>
<comment type="caution">
    <text evidence="2">The sequence shown here is derived from an EMBL/GenBank/DDBJ whole genome shotgun (WGS) entry which is preliminary data.</text>
</comment>
<evidence type="ECO:0000313" key="3">
    <source>
        <dbReference type="Proteomes" id="UP000094053"/>
    </source>
</evidence>
<keyword evidence="3" id="KW-1185">Reference proteome</keyword>
<feature type="compositionally biased region" description="Basic and acidic residues" evidence="1">
    <location>
        <begin position="30"/>
        <end position="40"/>
    </location>
</feature>
<reference evidence="3" key="1">
    <citation type="submission" date="2016-09" db="EMBL/GenBank/DDBJ databases">
        <authorList>
            <person name="Greninger A.L."/>
            <person name="Jerome K.R."/>
            <person name="Mcnair B."/>
            <person name="Wallis C."/>
            <person name="Fang F."/>
        </authorList>
    </citation>
    <scope>NUCLEOTIDE SEQUENCE [LARGE SCALE GENOMIC DNA]</scope>
    <source>
        <strain evidence="3">M6</strain>
    </source>
</reference>
<feature type="region of interest" description="Disordered" evidence="1">
    <location>
        <begin position="1"/>
        <end position="147"/>
    </location>
</feature>
<sequence>MSEPEERGKRGTGSDQPSGGPADRPSGTYRGDESVPEHGDGGNPDFETGFTDEPPKDVKPAVPPYEGRQTAAKPAGGADEDDARTGGAVKPVTDADPKAPSPSETTGGATASPAEEQPAAQMPESDRDDDRVGPSHTAGTGRAEGKG</sequence>
<gene>
    <name evidence="2" type="ORF">BHQ18_23775</name>
</gene>
<dbReference type="AlphaFoldDB" id="A0A1E3RBY2"/>
<dbReference type="OrthoDB" id="4570511at2"/>
<feature type="compositionally biased region" description="Basic and acidic residues" evidence="1">
    <location>
        <begin position="124"/>
        <end position="133"/>
    </location>
</feature>
<dbReference type="EMBL" id="MIHA01000022">
    <property type="protein sequence ID" value="ODQ87413.1"/>
    <property type="molecule type" value="Genomic_DNA"/>
</dbReference>
<dbReference type="STRING" id="1776.BHQ18_23775"/>